<organism evidence="3 4">
    <name type="scientific">Paenibacillus protaetiae</name>
    <dbReference type="NCBI Taxonomy" id="2509456"/>
    <lineage>
        <taxon>Bacteria</taxon>
        <taxon>Bacillati</taxon>
        <taxon>Bacillota</taxon>
        <taxon>Bacilli</taxon>
        <taxon>Bacillales</taxon>
        <taxon>Paenibacillaceae</taxon>
        <taxon>Paenibacillus</taxon>
    </lineage>
</organism>
<comment type="subcellular location">
    <subcellularLocation>
        <location evidence="2">Spore core</location>
    </subcellularLocation>
</comment>
<comment type="induction">
    <text evidence="2">Expressed only in the forespore compartment of sporulating cells.</text>
</comment>
<keyword evidence="1 2" id="KW-0749">Sporulation</keyword>
<dbReference type="OrthoDB" id="2453696at2"/>
<dbReference type="InterPro" id="IPR017525">
    <property type="entry name" value="SspI"/>
</dbReference>
<evidence type="ECO:0000256" key="1">
    <source>
        <dbReference type="ARBA" id="ARBA00022969"/>
    </source>
</evidence>
<evidence type="ECO:0000313" key="3">
    <source>
        <dbReference type="EMBL" id="QAY68454.1"/>
    </source>
</evidence>
<dbReference type="NCBIfam" id="TIGR03092">
    <property type="entry name" value="SASP_sspI"/>
    <property type="match status" value="1"/>
</dbReference>
<evidence type="ECO:0000313" key="4">
    <source>
        <dbReference type="Proteomes" id="UP000293568"/>
    </source>
</evidence>
<name>A0A4P6EZE4_9BACL</name>
<dbReference type="GO" id="GO:0030436">
    <property type="term" value="P:asexual sporulation"/>
    <property type="evidence" value="ECO:0007669"/>
    <property type="project" value="UniProtKB-UniRule"/>
</dbReference>
<dbReference type="KEGG" id="pprt:ET464_10675"/>
<dbReference type="AlphaFoldDB" id="A0A4P6EZE4"/>
<dbReference type="HAMAP" id="MF_00669">
    <property type="entry name" value="SspI"/>
    <property type="match status" value="1"/>
</dbReference>
<sequence length="70" mass="7848">MQLDLRQAITKIVQDKSSDELNDMITQSINSDEHALPGLGVLFEMIWQESSHPEKDSLVQALYSHLHAGS</sequence>
<proteinExistence type="evidence at transcript level"/>
<evidence type="ECO:0000256" key="2">
    <source>
        <dbReference type="HAMAP-Rule" id="MF_00669"/>
    </source>
</evidence>
<keyword evidence="4" id="KW-1185">Reference proteome</keyword>
<gene>
    <name evidence="2 3" type="primary">sspI</name>
    <name evidence="3" type="ORF">ET464_10675</name>
</gene>
<dbReference type="Proteomes" id="UP000293568">
    <property type="component" value="Chromosome"/>
</dbReference>
<dbReference type="GO" id="GO:0030435">
    <property type="term" value="P:sporulation resulting in formation of a cellular spore"/>
    <property type="evidence" value="ECO:0007669"/>
    <property type="project" value="UniProtKB-KW"/>
</dbReference>
<protein>
    <recommendedName>
        <fullName evidence="2">Small, acid-soluble spore protein I</fullName>
        <shortName evidence="2">SASP I</shortName>
    </recommendedName>
</protein>
<dbReference type="EMBL" id="CP035492">
    <property type="protein sequence ID" value="QAY68454.1"/>
    <property type="molecule type" value="Genomic_DNA"/>
</dbReference>
<accession>A0A4P6EZE4</accession>
<comment type="similarity">
    <text evidence="2">Belongs to the SspI family.</text>
</comment>
<dbReference type="Pfam" id="PF14098">
    <property type="entry name" value="SSPI"/>
    <property type="match status" value="1"/>
</dbReference>
<reference evidence="3 4" key="1">
    <citation type="submission" date="2019-01" db="EMBL/GenBank/DDBJ databases">
        <title>Genome sequencing of strain FW100M-2.</title>
        <authorList>
            <person name="Heo J."/>
            <person name="Kim S.-J."/>
            <person name="Kim J.-S."/>
            <person name="Hong S.-B."/>
            <person name="Kwon S.-W."/>
        </authorList>
    </citation>
    <scope>NUCLEOTIDE SEQUENCE [LARGE SCALE GENOMIC DNA]</scope>
    <source>
        <strain evidence="3 4">FW100M-2</strain>
    </source>
</reference>